<dbReference type="AlphaFoldDB" id="A0ABD3GRY0"/>
<evidence type="ECO:0000313" key="3">
    <source>
        <dbReference type="Proteomes" id="UP001633002"/>
    </source>
</evidence>
<protein>
    <submittedName>
        <fullName evidence="2">Uncharacterized protein</fullName>
    </submittedName>
</protein>
<comment type="caution">
    <text evidence="2">The sequence shown here is derived from an EMBL/GenBank/DDBJ whole genome shotgun (WGS) entry which is preliminary data.</text>
</comment>
<organism evidence="2 3">
    <name type="scientific">Riccia sorocarpa</name>
    <dbReference type="NCBI Taxonomy" id="122646"/>
    <lineage>
        <taxon>Eukaryota</taxon>
        <taxon>Viridiplantae</taxon>
        <taxon>Streptophyta</taxon>
        <taxon>Embryophyta</taxon>
        <taxon>Marchantiophyta</taxon>
        <taxon>Marchantiopsida</taxon>
        <taxon>Marchantiidae</taxon>
        <taxon>Marchantiales</taxon>
        <taxon>Ricciaceae</taxon>
        <taxon>Riccia</taxon>
    </lineage>
</organism>
<dbReference type="Proteomes" id="UP001633002">
    <property type="component" value="Unassembled WGS sequence"/>
</dbReference>
<feature type="compositionally biased region" description="Basic and acidic residues" evidence="1">
    <location>
        <begin position="76"/>
        <end position="88"/>
    </location>
</feature>
<accession>A0ABD3GRY0</accession>
<evidence type="ECO:0000313" key="2">
    <source>
        <dbReference type="EMBL" id="KAL3680576.1"/>
    </source>
</evidence>
<keyword evidence="3" id="KW-1185">Reference proteome</keyword>
<proteinExistence type="predicted"/>
<name>A0ABD3GRY0_9MARC</name>
<dbReference type="EMBL" id="JBJQOH010000007">
    <property type="protein sequence ID" value="KAL3680576.1"/>
    <property type="molecule type" value="Genomic_DNA"/>
</dbReference>
<feature type="region of interest" description="Disordered" evidence="1">
    <location>
        <begin position="1"/>
        <end position="88"/>
    </location>
</feature>
<reference evidence="2 3" key="1">
    <citation type="submission" date="2024-09" db="EMBL/GenBank/DDBJ databases">
        <title>Chromosome-scale assembly of Riccia sorocarpa.</title>
        <authorList>
            <person name="Paukszto L."/>
        </authorList>
    </citation>
    <scope>NUCLEOTIDE SEQUENCE [LARGE SCALE GENOMIC DNA]</scope>
    <source>
        <strain evidence="2">LP-2024</strain>
        <tissue evidence="2">Aerial parts of the thallus</tissue>
    </source>
</reference>
<gene>
    <name evidence="2" type="ORF">R1sor_023532</name>
</gene>
<feature type="compositionally biased region" description="Basic and acidic residues" evidence="1">
    <location>
        <begin position="1"/>
        <end position="16"/>
    </location>
</feature>
<evidence type="ECO:0000256" key="1">
    <source>
        <dbReference type="SAM" id="MobiDB-lite"/>
    </source>
</evidence>
<sequence>MRGDERGWRLSGEQKQKNVVKRTVKYSRSAGVTNEWGRERNMMSGTPGSAQKQDEHHHHHHHHREAQHNEGGWRLSGERQQKNAAKEP</sequence>